<dbReference type="InterPro" id="IPR010920">
    <property type="entry name" value="LSM_dom_sf"/>
</dbReference>
<organism evidence="7 8">
    <name type="scientific">Segatella buccae</name>
    <dbReference type="NCBI Taxonomy" id="28126"/>
    <lineage>
        <taxon>Bacteria</taxon>
        <taxon>Pseudomonadati</taxon>
        <taxon>Bacteroidota</taxon>
        <taxon>Bacteroidia</taxon>
        <taxon>Bacteroidales</taxon>
        <taxon>Prevotellaceae</taxon>
        <taxon>Segatella</taxon>
    </lineage>
</organism>
<feature type="domain" description="Mechanosensitive ion channel MscS" evidence="6">
    <location>
        <begin position="191"/>
        <end position="258"/>
    </location>
</feature>
<dbReference type="GO" id="GO:0071470">
    <property type="term" value="P:cellular response to osmotic stress"/>
    <property type="evidence" value="ECO:0007669"/>
    <property type="project" value="InterPro"/>
</dbReference>
<comment type="subcellular location">
    <subcellularLocation>
        <location evidence="1">Membrane</location>
    </subcellularLocation>
</comment>
<feature type="transmembrane region" description="Helical" evidence="5">
    <location>
        <begin position="109"/>
        <end position="130"/>
    </location>
</feature>
<name>A0AAQ1UGQ3_9BACT</name>
<dbReference type="PANTHER" id="PTHR30414:SF0">
    <property type="entry name" value="MINICONDUCTANCE MECHANOSENSITIVE CHANNEL YBDG"/>
    <property type="match status" value="1"/>
</dbReference>
<reference evidence="7 8" key="1">
    <citation type="submission" date="2018-06" db="EMBL/GenBank/DDBJ databases">
        <authorList>
            <consortium name="Pathogen Informatics"/>
            <person name="Doyle S."/>
        </authorList>
    </citation>
    <scope>NUCLEOTIDE SEQUENCE [LARGE SCALE GENOMIC DNA]</scope>
    <source>
        <strain evidence="7 8">NCTC13063</strain>
    </source>
</reference>
<proteinExistence type="predicted"/>
<dbReference type="EMBL" id="UGTJ01000001">
    <property type="protein sequence ID" value="SUB79741.1"/>
    <property type="molecule type" value="Genomic_DNA"/>
</dbReference>
<evidence type="ECO:0000256" key="5">
    <source>
        <dbReference type="SAM" id="Phobius"/>
    </source>
</evidence>
<protein>
    <submittedName>
        <fullName evidence="7">Miniconductance mechanosensitive channel</fullName>
    </submittedName>
</protein>
<evidence type="ECO:0000256" key="3">
    <source>
        <dbReference type="ARBA" id="ARBA00022989"/>
    </source>
</evidence>
<dbReference type="GO" id="GO:0008381">
    <property type="term" value="F:mechanosensitive monoatomic ion channel activity"/>
    <property type="evidence" value="ECO:0007669"/>
    <property type="project" value="InterPro"/>
</dbReference>
<feature type="transmembrane region" description="Helical" evidence="5">
    <location>
        <begin position="24"/>
        <end position="45"/>
    </location>
</feature>
<keyword evidence="4 5" id="KW-0472">Membrane</keyword>
<accession>A0AAQ1UGQ3</accession>
<keyword evidence="3 5" id="KW-1133">Transmembrane helix</keyword>
<evidence type="ECO:0000256" key="2">
    <source>
        <dbReference type="ARBA" id="ARBA00022692"/>
    </source>
</evidence>
<evidence type="ECO:0000256" key="1">
    <source>
        <dbReference type="ARBA" id="ARBA00004370"/>
    </source>
</evidence>
<dbReference type="GO" id="GO:0005886">
    <property type="term" value="C:plasma membrane"/>
    <property type="evidence" value="ECO:0007669"/>
    <property type="project" value="TreeGrafter"/>
</dbReference>
<dbReference type="Gene3D" id="2.30.30.60">
    <property type="match status" value="1"/>
</dbReference>
<dbReference type="InterPro" id="IPR006685">
    <property type="entry name" value="MscS_channel_2nd"/>
</dbReference>
<sequence>MDRIRIFVEELISLAGLTGSAVPVVRHILLIVVAIVLAWMGDFLGRKVLVPLIGKLTGKTEAKWDNVLFNRQVIVSACHIIPAVIIWELLPMVFYQFPLVRELLARLTAIYITVMIVRTGTVFINSFSLLETDGRRSSARQYFQSFCGVLKILMFFVAAVIVVAIVLGRSPMRLFAGLGATSAILMLVFKDTIEGLVAGIRLTSNDMLHKGDWITVPGTQVNGVVEDISLTTVKVKNFDNTILTVSPTALVSGSFQNWIGMQRSPGRRVQRKLYYDFRSIRFVDEEQKTTNLTQFRYAAEKYLAGLEAVNSQMMIMVRQLEATQCGLPVEFYFFLKSKEWKTYEHQLADILEWFYAKSADFGLKIYQQYPEQ</sequence>
<dbReference type="Proteomes" id="UP000255283">
    <property type="component" value="Unassembled WGS sequence"/>
</dbReference>
<evidence type="ECO:0000256" key="4">
    <source>
        <dbReference type="ARBA" id="ARBA00023136"/>
    </source>
</evidence>
<comment type="caution">
    <text evidence="7">The sequence shown here is derived from an EMBL/GenBank/DDBJ whole genome shotgun (WGS) entry which is preliminary data.</text>
</comment>
<evidence type="ECO:0000259" key="6">
    <source>
        <dbReference type="Pfam" id="PF00924"/>
    </source>
</evidence>
<feature type="transmembrane region" description="Helical" evidence="5">
    <location>
        <begin position="142"/>
        <end position="166"/>
    </location>
</feature>
<gene>
    <name evidence="7" type="primary">mscM</name>
    <name evidence="7" type="ORF">NCTC13063_01011</name>
</gene>
<dbReference type="InterPro" id="IPR030192">
    <property type="entry name" value="YbdG"/>
</dbReference>
<dbReference type="SUPFAM" id="SSF50182">
    <property type="entry name" value="Sm-like ribonucleoproteins"/>
    <property type="match status" value="1"/>
</dbReference>
<dbReference type="AlphaFoldDB" id="A0AAQ1UGQ3"/>
<dbReference type="PANTHER" id="PTHR30414">
    <property type="entry name" value="MINICONDUCTANCE MECHANOSENSITIVE CHANNEL YBDG"/>
    <property type="match status" value="1"/>
</dbReference>
<dbReference type="InterPro" id="IPR023408">
    <property type="entry name" value="MscS_beta-dom_sf"/>
</dbReference>
<dbReference type="RefSeq" id="WP_115153445.1">
    <property type="nucleotide sequence ID" value="NZ_DBFWLE010000010.1"/>
</dbReference>
<feature type="transmembrane region" description="Helical" evidence="5">
    <location>
        <begin position="73"/>
        <end position="97"/>
    </location>
</feature>
<keyword evidence="2 5" id="KW-0812">Transmembrane</keyword>
<dbReference type="Pfam" id="PF00924">
    <property type="entry name" value="MS_channel_2nd"/>
    <property type="match status" value="1"/>
</dbReference>
<evidence type="ECO:0000313" key="7">
    <source>
        <dbReference type="EMBL" id="SUB79741.1"/>
    </source>
</evidence>
<evidence type="ECO:0000313" key="8">
    <source>
        <dbReference type="Proteomes" id="UP000255283"/>
    </source>
</evidence>